<reference evidence="1 2" key="1">
    <citation type="submission" date="2021-02" db="EMBL/GenBank/DDBJ databases">
        <title>Complete genome of Desulfoluna sp. strain ASN36.</title>
        <authorList>
            <person name="Takahashi A."/>
            <person name="Kojima H."/>
            <person name="Fukui M."/>
        </authorList>
    </citation>
    <scope>NUCLEOTIDE SEQUENCE [LARGE SCALE GENOMIC DNA]</scope>
    <source>
        <strain evidence="1 2">ASN36</strain>
    </source>
</reference>
<proteinExistence type="predicted"/>
<name>A0ABN6FAI9_9BACT</name>
<dbReference type="Proteomes" id="UP001320148">
    <property type="component" value="Chromosome"/>
</dbReference>
<protein>
    <submittedName>
        <fullName evidence="1">Uncharacterized protein</fullName>
    </submittedName>
</protein>
<evidence type="ECO:0000313" key="2">
    <source>
        <dbReference type="Proteomes" id="UP001320148"/>
    </source>
</evidence>
<keyword evidence="2" id="KW-1185">Reference proteome</keyword>
<gene>
    <name evidence="1" type="ORF">DSLASN_34750</name>
</gene>
<evidence type="ECO:0000313" key="1">
    <source>
        <dbReference type="EMBL" id="BCS97843.1"/>
    </source>
</evidence>
<accession>A0ABN6FAI9</accession>
<dbReference type="EMBL" id="AP024488">
    <property type="protein sequence ID" value="BCS97843.1"/>
    <property type="molecule type" value="Genomic_DNA"/>
</dbReference>
<sequence>MNLRHGIHSVTKLVETFAPLQALEAGAARVNASLLWTEERGTKRTGYQLSRWLTSPPEACFSTLPQAFYA</sequence>
<organism evidence="1 2">
    <name type="scientific">Desulfoluna limicola</name>
    <dbReference type="NCBI Taxonomy" id="2810562"/>
    <lineage>
        <taxon>Bacteria</taxon>
        <taxon>Pseudomonadati</taxon>
        <taxon>Thermodesulfobacteriota</taxon>
        <taxon>Desulfobacteria</taxon>
        <taxon>Desulfobacterales</taxon>
        <taxon>Desulfolunaceae</taxon>
        <taxon>Desulfoluna</taxon>
    </lineage>
</organism>